<gene>
    <name evidence="1" type="ORF">vBAfaPQDWS595_37</name>
</gene>
<sequence length="116" mass="13013">MQKPHRPNKKGTDQDIITLNSLGLSLATIGKIVHCHPTTVTARLQSLGIPPADTRRTFMEDIVYSITVEQRQWLSSQLGAHLSVKDYVKQLILQKYYESKTNDNSQHSSVVPTSNP</sequence>
<proteinExistence type="predicted"/>
<evidence type="ECO:0000313" key="1">
    <source>
        <dbReference type="EMBL" id="UCR75521.1"/>
    </source>
</evidence>
<organism evidence="1 2">
    <name type="scientific">Alcaligenes phage vB_Af_QDWS595</name>
    <dbReference type="NCBI Taxonomy" id="2877946"/>
    <lineage>
        <taxon>Viruses</taxon>
        <taxon>Duplodnaviria</taxon>
        <taxon>Heunggongvirae</taxon>
        <taxon>Uroviricota</taxon>
        <taxon>Caudoviricetes</taxon>
        <taxon>Schitoviridae</taxon>
        <taxon>Petruschkyvirus</taxon>
        <taxon>Petruschkyvirus QDWS595</taxon>
    </lineage>
</organism>
<keyword evidence="2" id="KW-1185">Reference proteome</keyword>
<dbReference type="EMBL" id="OK149171">
    <property type="protein sequence ID" value="UCR75521.1"/>
    <property type="molecule type" value="Genomic_DNA"/>
</dbReference>
<accession>A0AAE8Y689</accession>
<name>A0AAE8Y689_9CAUD</name>
<reference evidence="1" key="1">
    <citation type="submission" date="2021-09" db="EMBL/GenBank/DDBJ databases">
        <title>Complete genome analysis of a novel Alcaligenes phage vB_Af_QDWS595.</title>
        <authorList>
            <person name="Jing Y."/>
            <person name="Wang J."/>
        </authorList>
    </citation>
    <scope>NUCLEOTIDE SEQUENCE</scope>
</reference>
<evidence type="ECO:0000313" key="2">
    <source>
        <dbReference type="Proteomes" id="UP000827952"/>
    </source>
</evidence>
<dbReference type="Proteomes" id="UP000827952">
    <property type="component" value="Segment"/>
</dbReference>
<protein>
    <submittedName>
        <fullName evidence="1">Uncharacterized protein</fullName>
    </submittedName>
</protein>